<dbReference type="SUPFAM" id="SSF55729">
    <property type="entry name" value="Acyl-CoA N-acyltransferases (Nat)"/>
    <property type="match status" value="1"/>
</dbReference>
<dbReference type="RefSeq" id="WP_092543981.1">
    <property type="nucleotide sequence ID" value="NZ_BOMJ01000039.1"/>
</dbReference>
<dbReference type="Gene3D" id="3.40.630.30">
    <property type="match status" value="1"/>
</dbReference>
<dbReference type="Pfam" id="PF13302">
    <property type="entry name" value="Acetyltransf_3"/>
    <property type="match status" value="1"/>
</dbReference>
<keyword evidence="2" id="KW-0808">Transferase</keyword>
<dbReference type="STRING" id="113562.SAMN04489716_2220"/>
<gene>
    <name evidence="2" type="ORF">SAMN04489716_2220</name>
</gene>
<dbReference type="GO" id="GO:0008999">
    <property type="term" value="F:protein-N-terminal-alanine acetyltransferase activity"/>
    <property type="evidence" value="ECO:0007669"/>
    <property type="project" value="TreeGrafter"/>
</dbReference>
<dbReference type="GO" id="GO:1990189">
    <property type="term" value="F:protein N-terminal-serine acetyltransferase activity"/>
    <property type="evidence" value="ECO:0007669"/>
    <property type="project" value="TreeGrafter"/>
</dbReference>
<sequence length="182" mass="19935">MSELWTTRLRLRPFRPGDVPAVHGYAGDPEVVRYMDWGPNELADTEAFVAAAVDPPDGVHPFAVEHSGTLIGAVELRVTAAAHRRGEFGYVLTRSAWGRGYATEAAAAVLAFAFDQVDLHRVAATCDPANAGSRRVLEKIGLTYEGHLRGYLQIRGEKRDRLLFAALRQDQPSRVAEIPPST</sequence>
<organism evidence="2 3">
    <name type="scientific">Actinoplanes derwentensis</name>
    <dbReference type="NCBI Taxonomy" id="113562"/>
    <lineage>
        <taxon>Bacteria</taxon>
        <taxon>Bacillati</taxon>
        <taxon>Actinomycetota</taxon>
        <taxon>Actinomycetes</taxon>
        <taxon>Micromonosporales</taxon>
        <taxon>Micromonosporaceae</taxon>
        <taxon>Actinoplanes</taxon>
    </lineage>
</organism>
<name>A0A1H1WSN0_9ACTN</name>
<reference evidence="2 3" key="1">
    <citation type="submission" date="2016-10" db="EMBL/GenBank/DDBJ databases">
        <authorList>
            <person name="de Groot N.N."/>
        </authorList>
    </citation>
    <scope>NUCLEOTIDE SEQUENCE [LARGE SCALE GENOMIC DNA]</scope>
    <source>
        <strain evidence="2 3">DSM 43941</strain>
    </source>
</reference>
<dbReference type="GO" id="GO:0005737">
    <property type="term" value="C:cytoplasm"/>
    <property type="evidence" value="ECO:0007669"/>
    <property type="project" value="TreeGrafter"/>
</dbReference>
<keyword evidence="3" id="KW-1185">Reference proteome</keyword>
<dbReference type="PANTHER" id="PTHR43441">
    <property type="entry name" value="RIBOSOMAL-PROTEIN-SERINE ACETYLTRANSFERASE"/>
    <property type="match status" value="1"/>
</dbReference>
<evidence type="ECO:0000313" key="2">
    <source>
        <dbReference type="EMBL" id="SDT00074.1"/>
    </source>
</evidence>
<dbReference type="InterPro" id="IPR000182">
    <property type="entry name" value="GNAT_dom"/>
</dbReference>
<feature type="domain" description="N-acetyltransferase" evidence="1">
    <location>
        <begin position="9"/>
        <end position="161"/>
    </location>
</feature>
<dbReference type="InterPro" id="IPR016181">
    <property type="entry name" value="Acyl_CoA_acyltransferase"/>
</dbReference>
<dbReference type="OrthoDB" id="9132139at2"/>
<dbReference type="InterPro" id="IPR051908">
    <property type="entry name" value="Ribosomal_N-acetyltransferase"/>
</dbReference>
<evidence type="ECO:0000313" key="3">
    <source>
        <dbReference type="Proteomes" id="UP000198688"/>
    </source>
</evidence>
<proteinExistence type="predicted"/>
<dbReference type="PROSITE" id="PS51186">
    <property type="entry name" value="GNAT"/>
    <property type="match status" value="1"/>
</dbReference>
<dbReference type="AlphaFoldDB" id="A0A1H1WSN0"/>
<protein>
    <submittedName>
        <fullName evidence="2">Protein N-acetyltransferase, RimJ/RimL family</fullName>
    </submittedName>
</protein>
<dbReference type="EMBL" id="LT629758">
    <property type="protein sequence ID" value="SDT00074.1"/>
    <property type="molecule type" value="Genomic_DNA"/>
</dbReference>
<evidence type="ECO:0000259" key="1">
    <source>
        <dbReference type="PROSITE" id="PS51186"/>
    </source>
</evidence>
<accession>A0A1H1WSN0</accession>
<dbReference type="Proteomes" id="UP000198688">
    <property type="component" value="Chromosome I"/>
</dbReference>
<dbReference type="PANTHER" id="PTHR43441:SF11">
    <property type="entry name" value="RIBOSOMAL-PROTEIN-SERINE ACETYLTRANSFERASE"/>
    <property type="match status" value="1"/>
</dbReference>